<keyword evidence="2" id="KW-0067">ATP-binding</keyword>
<accession>A0A167ITI1</accession>
<name>A0A167ITI1_METRR</name>
<dbReference type="GO" id="GO:0016020">
    <property type="term" value="C:membrane"/>
    <property type="evidence" value="ECO:0007669"/>
    <property type="project" value="TreeGrafter"/>
</dbReference>
<evidence type="ECO:0000256" key="1">
    <source>
        <dbReference type="ARBA" id="ARBA00022741"/>
    </source>
</evidence>
<reference evidence="5 6" key="1">
    <citation type="journal article" date="2016" name="Genome Biol. Evol.">
        <title>Divergent and convergent evolution of fungal pathogenicity.</title>
        <authorList>
            <person name="Shang Y."/>
            <person name="Xiao G."/>
            <person name="Zheng P."/>
            <person name="Cen K."/>
            <person name="Zhan S."/>
            <person name="Wang C."/>
        </authorList>
    </citation>
    <scope>NUCLEOTIDE SEQUENCE [LARGE SCALE GENOMIC DNA]</scope>
    <source>
        <strain evidence="5 6">RCEF 4871</strain>
    </source>
</reference>
<dbReference type="GO" id="GO:0005524">
    <property type="term" value="F:ATP binding"/>
    <property type="evidence" value="ECO:0007669"/>
    <property type="project" value="UniProtKB-KW"/>
</dbReference>
<keyword evidence="6" id="KW-1185">Reference proteome</keyword>
<dbReference type="InterPro" id="IPR000873">
    <property type="entry name" value="AMP-dep_synth/lig_dom"/>
</dbReference>
<dbReference type="Gene3D" id="3.40.50.12780">
    <property type="entry name" value="N-terminal domain of ligase-like"/>
    <property type="match status" value="1"/>
</dbReference>
<sequence length="740" mass="81784">MVVSAAGLLGQKLDQPPPPGEPHGVAVPGTERPGRTPIYRHWQVKDKELLGTLDPKVRTIHELFDESAQRVPNNNCMGIRKWLPETQSWDNKYSWMSYAQVAERRKNLGAGLVELHQRINHPQDKYGIGLWCQNRPEWQITDLACMSQGLFSVSLYETLGPDATEYIVNHAELACVVCSLPHIPTLLKLAPRIPRLKLVISLDELENGEIEGCSKKDALNDVASGLGIQIFSMSDVEKIGLESGRPMRPARPEDLYTINYTSGTTGPPKGVLLTHAATLAGNTASRIAGTPSSDDVGISYLPLAHLMERLVEHAGFAEGASCGFFRGDILGLVDDMLILQPTSFVSVPRLFNRFNSAIKVGTIEAEGFRGTLSRKILDAKLASMKLPIGQATVQHWLWDRIFTPKIRGKVGLSRATRLGSGSAPLDPKVQEFLSAMFGVRLTQAYGMTETAGVVTVPLAGDFDTGHVGPPSPVAEICLESIPELQYSVDDKPYPRGEILVRGPVLFKGYYKNEEENKKSIEEDGWFHTGDVAMVDELGRFTIIDRKKNVLKLSQGEYVAPKRLENAYTANCGLIANAFVHGDSQESALVGIFGINPETFAPFASKVLGQSIGHEDVVSLKRVVRDPRIQREFFNILQTIGKKNKFNKYENVANILLEVEPFTVDNDLLTPTLKLKRAQAAKAYRGDIDRMYAEINNKQPAKDRQFGFEAKMCRRIAYWHQSQRLLLSSPGGTPSSARVCN</sequence>
<keyword evidence="1" id="KW-0547">Nucleotide-binding</keyword>
<dbReference type="PROSITE" id="PS00455">
    <property type="entry name" value="AMP_BINDING"/>
    <property type="match status" value="1"/>
</dbReference>
<dbReference type="GO" id="GO:0004467">
    <property type="term" value="F:long-chain fatty acid-CoA ligase activity"/>
    <property type="evidence" value="ECO:0007669"/>
    <property type="project" value="TreeGrafter"/>
</dbReference>
<dbReference type="STRING" id="1081105.A0A167ITI1"/>
<evidence type="ECO:0000259" key="4">
    <source>
        <dbReference type="Pfam" id="PF00501"/>
    </source>
</evidence>
<dbReference type="AlphaFoldDB" id="A0A167ITI1"/>
<evidence type="ECO:0000313" key="5">
    <source>
        <dbReference type="EMBL" id="OAA49426.1"/>
    </source>
</evidence>
<dbReference type="InterPro" id="IPR020845">
    <property type="entry name" value="AMP-binding_CS"/>
</dbReference>
<comment type="caution">
    <text evidence="5">The sequence shown here is derived from an EMBL/GenBank/DDBJ whole genome shotgun (WGS) entry which is preliminary data.</text>
</comment>
<dbReference type="OMA" id="WYHSIGL"/>
<dbReference type="SUPFAM" id="SSF56801">
    <property type="entry name" value="Acetyl-CoA synthetase-like"/>
    <property type="match status" value="1"/>
</dbReference>
<dbReference type="InterPro" id="IPR042099">
    <property type="entry name" value="ANL_N_sf"/>
</dbReference>
<proteinExistence type="predicted"/>
<feature type="domain" description="AMP-dependent synthetase/ligase" evidence="4">
    <location>
        <begin position="66"/>
        <end position="510"/>
    </location>
</feature>
<dbReference type="PANTHER" id="PTHR43272:SF33">
    <property type="entry name" value="AMP-BINDING DOMAIN-CONTAINING PROTEIN-RELATED"/>
    <property type="match status" value="1"/>
</dbReference>
<dbReference type="EMBL" id="AZHC01000003">
    <property type="protein sequence ID" value="OAA49426.1"/>
    <property type="molecule type" value="Genomic_DNA"/>
</dbReference>
<dbReference type="Proteomes" id="UP000243498">
    <property type="component" value="Unassembled WGS sequence"/>
</dbReference>
<evidence type="ECO:0000313" key="6">
    <source>
        <dbReference type="Proteomes" id="UP000243498"/>
    </source>
</evidence>
<evidence type="ECO:0000256" key="3">
    <source>
        <dbReference type="SAM" id="MobiDB-lite"/>
    </source>
</evidence>
<evidence type="ECO:0000256" key="2">
    <source>
        <dbReference type="ARBA" id="ARBA00022840"/>
    </source>
</evidence>
<feature type="region of interest" description="Disordered" evidence="3">
    <location>
        <begin position="1"/>
        <end position="36"/>
    </location>
</feature>
<organism evidence="5 6">
    <name type="scientific">Metarhizium rileyi (strain RCEF 4871)</name>
    <name type="common">Nomuraea rileyi</name>
    <dbReference type="NCBI Taxonomy" id="1649241"/>
    <lineage>
        <taxon>Eukaryota</taxon>
        <taxon>Fungi</taxon>
        <taxon>Dikarya</taxon>
        <taxon>Ascomycota</taxon>
        <taxon>Pezizomycotina</taxon>
        <taxon>Sordariomycetes</taxon>
        <taxon>Hypocreomycetidae</taxon>
        <taxon>Hypocreales</taxon>
        <taxon>Clavicipitaceae</taxon>
        <taxon>Metarhizium</taxon>
    </lineage>
</organism>
<gene>
    <name evidence="5" type="ORF">NOR_01349</name>
</gene>
<dbReference type="GO" id="GO:0005783">
    <property type="term" value="C:endoplasmic reticulum"/>
    <property type="evidence" value="ECO:0007669"/>
    <property type="project" value="TreeGrafter"/>
</dbReference>
<dbReference type="OrthoDB" id="1700726at2759"/>
<dbReference type="PANTHER" id="PTHR43272">
    <property type="entry name" value="LONG-CHAIN-FATTY-ACID--COA LIGASE"/>
    <property type="match status" value="1"/>
</dbReference>
<protein>
    <submittedName>
        <fullName evidence="5">AMP-dependent synthetase/ligase</fullName>
    </submittedName>
</protein>
<dbReference type="Pfam" id="PF00501">
    <property type="entry name" value="AMP-binding"/>
    <property type="match status" value="1"/>
</dbReference>